<feature type="non-terminal residue" evidence="2">
    <location>
        <position position="1"/>
    </location>
</feature>
<sequence length="267" mass="27814">DVSQAQNVLDAAHQVLAEVEGRKPQRPYEDGFWEMATPEQAQTEQDYADWEAEYATAQAAVQQAQADLEAAQEAADNATEAALSAAQNAEDSRNSAQHNYAKETEELAKSNQTDQAGAQVLLAQIRQEDQTLKSLEALQAAGGAFLAPSDGIVTEMALTVGADTPAVAGLLAANEQEYAVTASLTAEQASMLKAGGTISVMQEQNTGTATLEQVNDDLAQFTVSGTQWKTGAADITVTTMGGTTGLCLPATAVNSDNAGEFCVPGGN</sequence>
<gene>
    <name evidence="2" type="ORF">OBE_08275</name>
</gene>
<accession>K1TR48</accession>
<reference evidence="2" key="1">
    <citation type="journal article" date="2013" name="Environ. Microbiol.">
        <title>Microbiota from the distal guts of lean and obese adolescents exhibit partial functional redundancy besides clear differences in community structure.</title>
        <authorList>
            <person name="Ferrer M."/>
            <person name="Ruiz A."/>
            <person name="Lanza F."/>
            <person name="Haange S.B."/>
            <person name="Oberbach A."/>
            <person name="Till H."/>
            <person name="Bargiela R."/>
            <person name="Campoy C."/>
            <person name="Segura M.T."/>
            <person name="Richter M."/>
            <person name="von Bergen M."/>
            <person name="Seifert J."/>
            <person name="Suarez A."/>
        </authorList>
    </citation>
    <scope>NUCLEOTIDE SEQUENCE</scope>
</reference>
<comment type="caution">
    <text evidence="2">The sequence shown here is derived from an EMBL/GenBank/DDBJ whole genome shotgun (WGS) entry which is preliminary data.</text>
</comment>
<evidence type="ECO:0000313" key="2">
    <source>
        <dbReference type="EMBL" id="EKC61846.1"/>
    </source>
</evidence>
<dbReference type="AlphaFoldDB" id="K1TR48"/>
<feature type="region of interest" description="Disordered" evidence="1">
    <location>
        <begin position="70"/>
        <end position="112"/>
    </location>
</feature>
<name>K1TR48_9ZZZZ</name>
<evidence type="ECO:0000256" key="1">
    <source>
        <dbReference type="SAM" id="MobiDB-lite"/>
    </source>
</evidence>
<protein>
    <submittedName>
        <fullName evidence="2">Uncharacterized protein</fullName>
    </submittedName>
</protein>
<proteinExistence type="predicted"/>
<feature type="compositionally biased region" description="Low complexity" evidence="1">
    <location>
        <begin position="70"/>
        <end position="86"/>
    </location>
</feature>
<dbReference type="EMBL" id="AJWZ01005706">
    <property type="protein sequence ID" value="EKC61846.1"/>
    <property type="molecule type" value="Genomic_DNA"/>
</dbReference>
<organism evidence="2">
    <name type="scientific">human gut metagenome</name>
    <dbReference type="NCBI Taxonomy" id="408170"/>
    <lineage>
        <taxon>unclassified sequences</taxon>
        <taxon>metagenomes</taxon>
        <taxon>organismal metagenomes</taxon>
    </lineage>
</organism>